<proteinExistence type="predicted"/>
<dbReference type="Proteomes" id="UP000323594">
    <property type="component" value="Chromosome"/>
</dbReference>
<dbReference type="EMBL" id="CDNC01000005">
    <property type="protein sequence ID" value="CEM61048.1"/>
    <property type="molecule type" value="Genomic_DNA"/>
</dbReference>
<feature type="signal peptide" evidence="1">
    <location>
        <begin position="1"/>
        <end position="20"/>
    </location>
</feature>
<dbReference type="RefSeq" id="WP_024753203.1">
    <property type="nucleotide sequence ID" value="NZ_CDNC01000005.1"/>
</dbReference>
<evidence type="ECO:0000256" key="1">
    <source>
        <dbReference type="SAM" id="SignalP"/>
    </source>
</evidence>
<sequence length="180" mass="20187">MKKSMILLSMLIVSIALAFAADPAEGLWKSIDEKTGKPTGVWNIYVENDKLYGTMLVCMDHNPKAAVTACKDSYPDFPKKGKVKNMALVGTPFIYNLVKKAEGSWHKGYIIDPTNGKRYQCKINFKKADGKKFKVDTLQMRGEIGLGIGRNQWWVKSSPEEVAELIKSNVVKHEFVEATE</sequence>
<feature type="domain" description="DUF2147" evidence="2">
    <location>
        <begin position="26"/>
        <end position="155"/>
    </location>
</feature>
<reference evidence="5" key="2">
    <citation type="submission" date="2015-01" db="EMBL/GenBank/DDBJ databases">
        <authorList>
            <person name="Manzoor Shahid"/>
            <person name="Zubair Saima"/>
        </authorList>
    </citation>
    <scope>NUCLEOTIDE SEQUENCE [LARGE SCALE GENOMIC DNA]</scope>
    <source>
        <strain evidence="5">V1</strain>
    </source>
</reference>
<keyword evidence="1" id="KW-0732">Signal</keyword>
<protein>
    <submittedName>
        <fullName evidence="4">DUF2147 domain-containing protein</fullName>
    </submittedName>
</protein>
<dbReference type="Pfam" id="PF09917">
    <property type="entry name" value="DUF2147"/>
    <property type="match status" value="1"/>
</dbReference>
<feature type="chain" id="PRO_5041521800" evidence="1">
    <location>
        <begin position="21"/>
        <end position="180"/>
    </location>
</feature>
<dbReference type="Proteomes" id="UP000042527">
    <property type="component" value="Unassembled WGS sequence"/>
</dbReference>
<dbReference type="Gene3D" id="2.40.128.520">
    <property type="match status" value="1"/>
</dbReference>
<organism evidence="3 5">
    <name type="scientific">Treponema phagedenis</name>
    <dbReference type="NCBI Taxonomy" id="162"/>
    <lineage>
        <taxon>Bacteria</taxon>
        <taxon>Pseudomonadati</taxon>
        <taxon>Spirochaetota</taxon>
        <taxon>Spirochaetia</taxon>
        <taxon>Spirochaetales</taxon>
        <taxon>Treponemataceae</taxon>
        <taxon>Treponema</taxon>
    </lineage>
</organism>
<reference evidence="3" key="1">
    <citation type="submission" date="2015-01" db="EMBL/GenBank/DDBJ databases">
        <authorList>
            <person name="Xiang T."/>
            <person name="Song Y."/>
            <person name="Huang L."/>
            <person name="Wang B."/>
            <person name="Wu P."/>
        </authorList>
    </citation>
    <scope>NUCLEOTIDE SEQUENCE [LARGE SCALE GENOMIC DNA]</scope>
    <source>
        <strain evidence="3">V1</strain>
    </source>
</reference>
<dbReference type="AlphaFoldDB" id="A0A0B7GRJ3"/>
<evidence type="ECO:0000313" key="3">
    <source>
        <dbReference type="EMBL" id="CEM61048.1"/>
    </source>
</evidence>
<dbReference type="InterPro" id="IPR019223">
    <property type="entry name" value="DUF2147"/>
</dbReference>
<evidence type="ECO:0000259" key="2">
    <source>
        <dbReference type="Pfam" id="PF09917"/>
    </source>
</evidence>
<evidence type="ECO:0000313" key="6">
    <source>
        <dbReference type="Proteomes" id="UP000323594"/>
    </source>
</evidence>
<evidence type="ECO:0000313" key="4">
    <source>
        <dbReference type="EMBL" id="QEJ98855.1"/>
    </source>
</evidence>
<evidence type="ECO:0000313" key="5">
    <source>
        <dbReference type="Proteomes" id="UP000042527"/>
    </source>
</evidence>
<dbReference type="OrthoDB" id="9814399at2"/>
<name>A0A0B7GRJ3_TREPH</name>
<gene>
    <name evidence="4" type="ORF">FUT82_13195</name>
    <name evidence="3" type="ORF">TPHV1_130086</name>
</gene>
<accession>A0A0B7GRJ3</accession>
<dbReference type="EMBL" id="CP042817">
    <property type="protein sequence ID" value="QEJ98855.1"/>
    <property type="molecule type" value="Genomic_DNA"/>
</dbReference>
<keyword evidence="5" id="KW-1185">Reference proteome</keyword>
<reference evidence="4 6" key="3">
    <citation type="submission" date="2019-08" db="EMBL/GenBank/DDBJ databases">
        <authorList>
            <person name="Kuhnert P."/>
        </authorList>
    </citation>
    <scope>NUCLEOTIDE SEQUENCE [LARGE SCALE GENOMIC DNA]</scope>
    <source>
        <strain evidence="4 6">B36.5</strain>
    </source>
</reference>